<name>A0A4C1SSV3_EUMVA</name>
<dbReference type="Proteomes" id="UP000299102">
    <property type="component" value="Unassembled WGS sequence"/>
</dbReference>
<proteinExistence type="predicted"/>
<evidence type="ECO:0000313" key="2">
    <source>
        <dbReference type="EMBL" id="GBP04131.1"/>
    </source>
</evidence>
<dbReference type="EMBL" id="BGZK01003735">
    <property type="protein sequence ID" value="GBP04131.1"/>
    <property type="molecule type" value="Genomic_DNA"/>
</dbReference>
<sequence>MCNLIRGYTNETTALQQQLLQQQQQQQQEQQALSLPANAKIRQSSKNSQSSISSLDMGSQSHSSNSAKFKLHFFNLGTLTRSKKNLKV</sequence>
<gene>
    <name evidence="2" type="ORF">EVAR_69478_1</name>
</gene>
<reference evidence="2 3" key="1">
    <citation type="journal article" date="2019" name="Commun. Biol.">
        <title>The bagworm genome reveals a unique fibroin gene that provides high tensile strength.</title>
        <authorList>
            <person name="Kono N."/>
            <person name="Nakamura H."/>
            <person name="Ohtoshi R."/>
            <person name="Tomita M."/>
            <person name="Numata K."/>
            <person name="Arakawa K."/>
        </authorList>
    </citation>
    <scope>NUCLEOTIDE SEQUENCE [LARGE SCALE GENOMIC DNA]</scope>
</reference>
<comment type="caution">
    <text evidence="2">The sequence shown here is derived from an EMBL/GenBank/DDBJ whole genome shotgun (WGS) entry which is preliminary data.</text>
</comment>
<evidence type="ECO:0000256" key="1">
    <source>
        <dbReference type="SAM" id="MobiDB-lite"/>
    </source>
</evidence>
<feature type="compositionally biased region" description="Low complexity" evidence="1">
    <location>
        <begin position="40"/>
        <end position="54"/>
    </location>
</feature>
<organism evidence="2 3">
    <name type="scientific">Eumeta variegata</name>
    <name type="common">Bagworm moth</name>
    <name type="synonym">Eumeta japonica</name>
    <dbReference type="NCBI Taxonomy" id="151549"/>
    <lineage>
        <taxon>Eukaryota</taxon>
        <taxon>Metazoa</taxon>
        <taxon>Ecdysozoa</taxon>
        <taxon>Arthropoda</taxon>
        <taxon>Hexapoda</taxon>
        <taxon>Insecta</taxon>
        <taxon>Pterygota</taxon>
        <taxon>Neoptera</taxon>
        <taxon>Endopterygota</taxon>
        <taxon>Lepidoptera</taxon>
        <taxon>Glossata</taxon>
        <taxon>Ditrysia</taxon>
        <taxon>Tineoidea</taxon>
        <taxon>Psychidae</taxon>
        <taxon>Oiketicinae</taxon>
        <taxon>Eumeta</taxon>
    </lineage>
</organism>
<feature type="compositionally biased region" description="Polar residues" evidence="1">
    <location>
        <begin position="56"/>
        <end position="65"/>
    </location>
</feature>
<dbReference type="AlphaFoldDB" id="A0A4C1SSV3"/>
<accession>A0A4C1SSV3</accession>
<feature type="region of interest" description="Disordered" evidence="1">
    <location>
        <begin position="23"/>
        <end position="65"/>
    </location>
</feature>
<evidence type="ECO:0000313" key="3">
    <source>
        <dbReference type="Proteomes" id="UP000299102"/>
    </source>
</evidence>
<protein>
    <submittedName>
        <fullName evidence="2">Uncharacterized protein</fullName>
    </submittedName>
</protein>
<keyword evidence="3" id="KW-1185">Reference proteome</keyword>